<dbReference type="PROSITE" id="PS50082">
    <property type="entry name" value="WD_REPEATS_2"/>
    <property type="match status" value="1"/>
</dbReference>
<evidence type="ECO:0008006" key="4">
    <source>
        <dbReference type="Google" id="ProtNLM"/>
    </source>
</evidence>
<proteinExistence type="predicted"/>
<comment type="caution">
    <text evidence="2">The sequence shown here is derived from an EMBL/GenBank/DDBJ whole genome shotgun (WGS) entry which is preliminary data.</text>
</comment>
<dbReference type="SUPFAM" id="SSF50998">
    <property type="entry name" value="Quinoprotein alcohol dehydrogenase-like"/>
    <property type="match status" value="1"/>
</dbReference>
<keyword evidence="3" id="KW-1185">Reference proteome</keyword>
<sequence length="766" mass="86632">MAGLKFDMCHLRHPANPRSTLKPELIDACLPPEVQYACLYWVPHQDSAGIDKEDGLAVLNFLKEHFLHWIEALILLGRFWQVPGLIRVLQSTLAVGHMDDATELCEFLDDATMFLRRNASDINATPLQLYSSVLVFAPTASILGKMFAAQAPPWITLLSGRASGWDPRLRLFHSGKDPLVTAFSSDSKLLTSVTRRGQVRVWSTESGECVEEFDIDLNGLRLNNAIISLDGKAVATWSSETDTGIRVTDTAAGGGSFHYGGPLCFLRESKFSQYSTRILTVTPFGKITAWDRSTGNCLQELCISPPRDHWKHVEISPLSTAILLVDKDNIIHIWCLEREREIFSAHPLHHLSTNADNLKFEPITFSRDDRLLAFISEEHEVQIWSIQEDEYIQSLREDNHIVKGVKFSFDSSFIAVLSEDQCCRIWRISTGECAEVQEFCIVPDETMRFLGPGMRSCYKRALLGIKPTEDCFQIWNLIDGRVVFELTTKNIDFVFSEDSESMASVTKEQCDICVWDRKGEGFELRCVLKVSEARCRPMAFSPDSKWLAATDKSNKIWCWNVDTQQCAGTISPERTHELVIQVAFSPDSAAVAARFDDEIMVWDLATGELIGKVRENKCFTLTLSPIGTFMACWDAKEIRIWNWKTGVCLAKARAVHNLHKTFEFLPDNYGIRTEVGTFTLPRDVLVPLDPGSEPQELHFVPVFSVDAQWIQYRGRKLVKLPPEYNSDFVTVRGDTVTLDSESGEIVLIKIFEEELKRCLEVSIHSE</sequence>
<dbReference type="InterPro" id="IPR015943">
    <property type="entry name" value="WD40/YVTN_repeat-like_dom_sf"/>
</dbReference>
<name>A0A9W8RJZ9_9HYPO</name>
<reference evidence="2" key="1">
    <citation type="submission" date="2022-09" db="EMBL/GenBank/DDBJ databases">
        <title>Fusarium specimens isolated from Avocado Roots.</title>
        <authorList>
            <person name="Stajich J."/>
            <person name="Roper C."/>
            <person name="Heimlech-Rivalta G."/>
        </authorList>
    </citation>
    <scope>NUCLEOTIDE SEQUENCE</scope>
    <source>
        <strain evidence="2">CF00136</strain>
    </source>
</reference>
<dbReference type="SMART" id="SM00320">
    <property type="entry name" value="WD40"/>
    <property type="match status" value="8"/>
</dbReference>
<dbReference type="SUPFAM" id="SSF50978">
    <property type="entry name" value="WD40 repeat-like"/>
    <property type="match status" value="1"/>
</dbReference>
<keyword evidence="1" id="KW-0853">WD repeat</keyword>
<evidence type="ECO:0000256" key="1">
    <source>
        <dbReference type="PROSITE-ProRule" id="PRU00221"/>
    </source>
</evidence>
<dbReference type="EMBL" id="JAOQAZ010000052">
    <property type="protein sequence ID" value="KAJ4244169.1"/>
    <property type="molecule type" value="Genomic_DNA"/>
</dbReference>
<dbReference type="AlphaFoldDB" id="A0A9W8RJZ9"/>
<dbReference type="InterPro" id="IPR001680">
    <property type="entry name" value="WD40_rpt"/>
</dbReference>
<gene>
    <name evidence="2" type="ORF">NW762_014550</name>
</gene>
<dbReference type="Gene3D" id="2.130.10.10">
    <property type="entry name" value="YVTN repeat-like/Quinoprotein amine dehydrogenase"/>
    <property type="match status" value="2"/>
</dbReference>
<dbReference type="Proteomes" id="UP001152049">
    <property type="component" value="Unassembled WGS sequence"/>
</dbReference>
<dbReference type="InterPro" id="IPR036322">
    <property type="entry name" value="WD40_repeat_dom_sf"/>
</dbReference>
<dbReference type="InterPro" id="IPR011047">
    <property type="entry name" value="Quinoprotein_ADH-like_sf"/>
</dbReference>
<organism evidence="2 3">
    <name type="scientific">Fusarium torreyae</name>
    <dbReference type="NCBI Taxonomy" id="1237075"/>
    <lineage>
        <taxon>Eukaryota</taxon>
        <taxon>Fungi</taxon>
        <taxon>Dikarya</taxon>
        <taxon>Ascomycota</taxon>
        <taxon>Pezizomycotina</taxon>
        <taxon>Sordariomycetes</taxon>
        <taxon>Hypocreomycetidae</taxon>
        <taxon>Hypocreales</taxon>
        <taxon>Nectriaceae</taxon>
        <taxon>Fusarium</taxon>
    </lineage>
</organism>
<dbReference type="PANTHER" id="PTHR19879:SF9">
    <property type="entry name" value="TRANSCRIPTION INITIATION FACTOR TFIID SUBUNIT 5"/>
    <property type="match status" value="1"/>
</dbReference>
<dbReference type="PANTHER" id="PTHR19879">
    <property type="entry name" value="TRANSCRIPTION INITIATION FACTOR TFIID"/>
    <property type="match status" value="1"/>
</dbReference>
<accession>A0A9W8RJZ9</accession>
<evidence type="ECO:0000313" key="3">
    <source>
        <dbReference type="Proteomes" id="UP001152049"/>
    </source>
</evidence>
<evidence type="ECO:0000313" key="2">
    <source>
        <dbReference type="EMBL" id="KAJ4244169.1"/>
    </source>
</evidence>
<dbReference type="OrthoDB" id="5095901at2759"/>
<feature type="repeat" description="WD" evidence="1">
    <location>
        <begin position="395"/>
        <end position="436"/>
    </location>
</feature>
<protein>
    <recommendedName>
        <fullName evidence="4">Vegetative incompatibility protein HET-E-1</fullName>
    </recommendedName>
</protein>
<dbReference type="Pfam" id="PF00400">
    <property type="entry name" value="WD40"/>
    <property type="match status" value="2"/>
</dbReference>